<evidence type="ECO:0000313" key="1">
    <source>
        <dbReference type="EMBL" id="EDV23525.1"/>
    </source>
</evidence>
<gene>
    <name evidence="1" type="ORF">TRIADDRAFT_58250</name>
</gene>
<dbReference type="RefSeq" id="XP_002114435.1">
    <property type="nucleotide sequence ID" value="XM_002114399.1"/>
</dbReference>
<dbReference type="AlphaFoldDB" id="B3S1A0"/>
<dbReference type="CTD" id="6755329"/>
<dbReference type="Gene3D" id="2.20.100.10">
    <property type="entry name" value="Thrombospondin type-1 (TSP1) repeat"/>
    <property type="match status" value="1"/>
</dbReference>
<evidence type="ECO:0000313" key="2">
    <source>
        <dbReference type="Proteomes" id="UP000009022"/>
    </source>
</evidence>
<dbReference type="KEGG" id="tad:TRIADDRAFT_58250"/>
<dbReference type="InParanoid" id="B3S1A0"/>
<protein>
    <submittedName>
        <fullName evidence="1">Uncharacterized protein</fullName>
    </submittedName>
</protein>
<keyword evidence="2" id="KW-1185">Reference proteome</keyword>
<sequence>MYYSTSASQVEMATSSLAITATMTTQVTSTPTATATASTPTTPTATGWNPWSAWIFDACSVPCGNGTNMGYRVRCPIGINIGELGTVIPVTDNPKCESEIRKNSFCIGKACPTAPALCNTGYKIDQDLSGLNYYIERKLIYEYFNVYMMLFMKQELIFSELVMS</sequence>
<dbReference type="InterPro" id="IPR036383">
    <property type="entry name" value="TSP1_rpt_sf"/>
</dbReference>
<dbReference type="GeneID" id="6755329"/>
<dbReference type="Proteomes" id="UP000009022">
    <property type="component" value="Unassembled WGS sequence"/>
</dbReference>
<dbReference type="EMBL" id="DS985247">
    <property type="protein sequence ID" value="EDV23525.1"/>
    <property type="molecule type" value="Genomic_DNA"/>
</dbReference>
<reference evidence="1 2" key="1">
    <citation type="journal article" date="2008" name="Nature">
        <title>The Trichoplax genome and the nature of placozoans.</title>
        <authorList>
            <person name="Srivastava M."/>
            <person name="Begovic E."/>
            <person name="Chapman J."/>
            <person name="Putnam N.H."/>
            <person name="Hellsten U."/>
            <person name="Kawashima T."/>
            <person name="Kuo A."/>
            <person name="Mitros T."/>
            <person name="Salamov A."/>
            <person name="Carpenter M.L."/>
            <person name="Signorovitch A.Y."/>
            <person name="Moreno M.A."/>
            <person name="Kamm K."/>
            <person name="Grimwood J."/>
            <person name="Schmutz J."/>
            <person name="Shapiro H."/>
            <person name="Grigoriev I.V."/>
            <person name="Buss L.W."/>
            <person name="Schierwater B."/>
            <person name="Dellaporta S.L."/>
            <person name="Rokhsar D.S."/>
        </authorList>
    </citation>
    <scope>NUCLEOTIDE SEQUENCE [LARGE SCALE GENOMIC DNA]</scope>
    <source>
        <strain evidence="1 2">Grell-BS-1999</strain>
    </source>
</reference>
<name>B3S1A0_TRIAD</name>
<organism evidence="1 2">
    <name type="scientific">Trichoplax adhaerens</name>
    <name type="common">Trichoplax reptans</name>
    <dbReference type="NCBI Taxonomy" id="10228"/>
    <lineage>
        <taxon>Eukaryota</taxon>
        <taxon>Metazoa</taxon>
        <taxon>Placozoa</taxon>
        <taxon>Uniplacotomia</taxon>
        <taxon>Trichoplacea</taxon>
        <taxon>Trichoplacidae</taxon>
        <taxon>Trichoplax</taxon>
    </lineage>
</organism>
<dbReference type="HOGENOM" id="CLU_1621158_0_0_1"/>
<accession>B3S1A0</accession>
<proteinExistence type="predicted"/>